<gene>
    <name evidence="2" type="ORF">MUS1_09370</name>
</gene>
<comment type="caution">
    <text evidence="2">The sequence shown here is derived from an EMBL/GenBank/DDBJ whole genome shotgun (WGS) entry which is preliminary data.</text>
</comment>
<dbReference type="InterPro" id="IPR009998">
    <property type="entry name" value="YfaZ"/>
</dbReference>
<evidence type="ECO:0008006" key="4">
    <source>
        <dbReference type="Google" id="ProtNLM"/>
    </source>
</evidence>
<dbReference type="OrthoDB" id="6119976at2"/>
<sequence>MNLTYKALLLTLGFLGSSVVYASTAGVSLTNDTVQGDVNLDLGSFGFNAGITHDSDGSSSTGHVGLTVEDSEGAGGPLQVGLGVRLYVIDADLNDGDNELSAALSLGGWYRYTLQEANRISIYGSGYYSPEVLSFSNLNHTYTYDFRLEYMTMRNSRAYINYGNTVVVYDDNSRKEINKGFSVGAVVDF</sequence>
<keyword evidence="3" id="KW-1185">Reference proteome</keyword>
<proteinExistence type="predicted"/>
<dbReference type="Pfam" id="PF07437">
    <property type="entry name" value="YfaZ"/>
    <property type="match status" value="1"/>
</dbReference>
<evidence type="ECO:0000313" key="3">
    <source>
        <dbReference type="Proteomes" id="UP000054058"/>
    </source>
</evidence>
<dbReference type="STRING" id="1122207.MUS1_09370"/>
<protein>
    <recommendedName>
        <fullName evidence="4">YfaZ family protein</fullName>
    </recommendedName>
</protein>
<name>X7E6L7_9GAMM</name>
<dbReference type="AlphaFoldDB" id="X7E6L7"/>
<dbReference type="eggNOG" id="ENOG5031DXX">
    <property type="taxonomic scope" value="Bacteria"/>
</dbReference>
<feature type="chain" id="PRO_5004977586" description="YfaZ family protein" evidence="1">
    <location>
        <begin position="23"/>
        <end position="189"/>
    </location>
</feature>
<organism evidence="2 3">
    <name type="scientific">Marinomonas ushuaiensis DSM 15871</name>
    <dbReference type="NCBI Taxonomy" id="1122207"/>
    <lineage>
        <taxon>Bacteria</taxon>
        <taxon>Pseudomonadati</taxon>
        <taxon>Pseudomonadota</taxon>
        <taxon>Gammaproteobacteria</taxon>
        <taxon>Oceanospirillales</taxon>
        <taxon>Oceanospirillaceae</taxon>
        <taxon>Marinomonas</taxon>
    </lineage>
</organism>
<dbReference type="EMBL" id="JAMB01000003">
    <property type="protein sequence ID" value="ETX11485.1"/>
    <property type="molecule type" value="Genomic_DNA"/>
</dbReference>
<dbReference type="RefSeq" id="WP_036159824.1">
    <property type="nucleotide sequence ID" value="NZ_JAMB01000003.1"/>
</dbReference>
<dbReference type="Proteomes" id="UP000054058">
    <property type="component" value="Unassembled WGS sequence"/>
</dbReference>
<keyword evidence="1" id="KW-0732">Signal</keyword>
<evidence type="ECO:0000256" key="1">
    <source>
        <dbReference type="SAM" id="SignalP"/>
    </source>
</evidence>
<accession>X7E6L7</accession>
<reference evidence="2 3" key="1">
    <citation type="submission" date="2014-01" db="EMBL/GenBank/DDBJ databases">
        <title>Marinomonas ushuaiensis DSM 15871 Genome Sequencing.</title>
        <authorList>
            <person name="Lai Q."/>
            <person name="Shao Z.S."/>
        </authorList>
    </citation>
    <scope>NUCLEOTIDE SEQUENCE [LARGE SCALE GENOMIC DNA]</scope>
    <source>
        <strain evidence="2 3">DSM 15871</strain>
    </source>
</reference>
<evidence type="ECO:0000313" key="2">
    <source>
        <dbReference type="EMBL" id="ETX11485.1"/>
    </source>
</evidence>
<feature type="signal peptide" evidence="1">
    <location>
        <begin position="1"/>
        <end position="22"/>
    </location>
</feature>
<dbReference type="PATRIC" id="fig|1122207.3.peg.1019"/>